<dbReference type="InterPro" id="IPR050266">
    <property type="entry name" value="AB_hydrolase_sf"/>
</dbReference>
<feature type="domain" description="AB hydrolase-1" evidence="1">
    <location>
        <begin position="31"/>
        <end position="311"/>
    </location>
</feature>
<protein>
    <recommendedName>
        <fullName evidence="1">AB hydrolase-1 domain-containing protein</fullName>
    </recommendedName>
</protein>
<dbReference type="EMBL" id="CAAKMV010000123">
    <property type="protein sequence ID" value="VIO56097.1"/>
    <property type="molecule type" value="Genomic_DNA"/>
</dbReference>
<proteinExistence type="predicted"/>
<dbReference type="PANTHER" id="PTHR43798">
    <property type="entry name" value="MONOACYLGLYCEROL LIPASE"/>
    <property type="match status" value="1"/>
</dbReference>
<dbReference type="Gene3D" id="3.40.50.1820">
    <property type="entry name" value="alpha/beta hydrolase"/>
    <property type="match status" value="1"/>
</dbReference>
<dbReference type="GO" id="GO:0047372">
    <property type="term" value="F:monoacylglycerol lipase activity"/>
    <property type="evidence" value="ECO:0007669"/>
    <property type="project" value="TreeGrafter"/>
</dbReference>
<dbReference type="SUPFAM" id="SSF53474">
    <property type="entry name" value="alpha/beta-Hydrolases"/>
    <property type="match status" value="1"/>
</dbReference>
<dbReference type="InterPro" id="IPR000639">
    <property type="entry name" value="Epox_hydrolase-like"/>
</dbReference>
<dbReference type="PRINTS" id="PR00111">
    <property type="entry name" value="ABHYDROLASE"/>
</dbReference>
<dbReference type="PRINTS" id="PR00412">
    <property type="entry name" value="EPOXHYDRLASE"/>
</dbReference>
<gene>
    <name evidence="3" type="ORF">FUG_LOCUS202734</name>
    <name evidence="2" type="ORF">MDCFG202_LOCUS202156</name>
</gene>
<evidence type="ECO:0000313" key="4">
    <source>
        <dbReference type="Proteomes" id="UP000746612"/>
    </source>
</evidence>
<dbReference type="InterPro" id="IPR000073">
    <property type="entry name" value="AB_hydrolase_1"/>
</dbReference>
<name>A0A2H3GY04_GIBZA</name>
<evidence type="ECO:0000313" key="3">
    <source>
        <dbReference type="EMBL" id="VIO56097.1"/>
    </source>
</evidence>
<dbReference type="OrthoDB" id="284184at2759"/>
<dbReference type="GO" id="GO:0046464">
    <property type="term" value="P:acylglycerol catabolic process"/>
    <property type="evidence" value="ECO:0007669"/>
    <property type="project" value="TreeGrafter"/>
</dbReference>
<evidence type="ECO:0000259" key="1">
    <source>
        <dbReference type="Pfam" id="PF00561"/>
    </source>
</evidence>
<dbReference type="EMBL" id="CAJPIJ010000117">
    <property type="protein sequence ID" value="CAG1980410.1"/>
    <property type="molecule type" value="Genomic_DNA"/>
</dbReference>
<dbReference type="Pfam" id="PF00561">
    <property type="entry name" value="Abhydrolase_1"/>
    <property type="match status" value="1"/>
</dbReference>
<dbReference type="InterPro" id="IPR029058">
    <property type="entry name" value="AB_hydrolase_fold"/>
</dbReference>
<reference evidence="3" key="1">
    <citation type="submission" date="2019-04" db="EMBL/GenBank/DDBJ databases">
        <authorList>
            <person name="Melise S."/>
            <person name="Noan J."/>
            <person name="Okalmin O."/>
        </authorList>
    </citation>
    <scope>NUCLEOTIDE SEQUENCE</scope>
    <source>
        <strain evidence="3">FN9</strain>
    </source>
</reference>
<organism evidence="2 4">
    <name type="scientific">Gibberella zeae</name>
    <name type="common">Wheat head blight fungus</name>
    <name type="synonym">Fusarium graminearum</name>
    <dbReference type="NCBI Taxonomy" id="5518"/>
    <lineage>
        <taxon>Eukaryota</taxon>
        <taxon>Fungi</taxon>
        <taxon>Dikarya</taxon>
        <taxon>Ascomycota</taxon>
        <taxon>Pezizomycotina</taxon>
        <taxon>Sordariomycetes</taxon>
        <taxon>Hypocreomycetidae</taxon>
        <taxon>Hypocreales</taxon>
        <taxon>Nectriaceae</taxon>
        <taxon>Fusarium</taxon>
    </lineage>
</organism>
<dbReference type="PANTHER" id="PTHR43798:SF33">
    <property type="entry name" value="HYDROLASE, PUTATIVE (AFU_ORTHOLOGUE AFUA_2G14860)-RELATED"/>
    <property type="match status" value="1"/>
</dbReference>
<dbReference type="Proteomes" id="UP000746612">
    <property type="component" value="Unassembled WGS sequence"/>
</dbReference>
<dbReference type="GO" id="GO:0016020">
    <property type="term" value="C:membrane"/>
    <property type="evidence" value="ECO:0007669"/>
    <property type="project" value="TreeGrafter"/>
</dbReference>
<sequence length="326" mass="36546">MVSNLQTKDLTTTDGLKYTYDTVPAKENKATVLLIHGYPATRHDWKHQIQDLSAAGYGVVAPDCLGYGDSDKPLEVEAYKLKRISKHITEILDKEGLNKVIGLGHDWGAGVLSRLAVWHPDRFEKFVFLSTGYNPPGIPMDVDAINANGLKHYGKMPFGYWYFFNSLDAPSLAASHLESFFSLVFPTENLKWIDNLGALGSARTWLNNNIITPLPKYMTEEDRADWLAEFSKPNATVGSMNYYKALLRGVNVEDEAGLTDEDRTLRVPVLTIGGTQDTIARPEYQRMNTEPFAAAGYTDKAVDAGHWMMYEDREGVKKALLEFIQE</sequence>
<accession>A0A2H3GY04</accession>
<dbReference type="AlphaFoldDB" id="A0A2H3GY04"/>
<evidence type="ECO:0000313" key="2">
    <source>
        <dbReference type="EMBL" id="CAG1980410.1"/>
    </source>
</evidence>
<reference evidence="2" key="2">
    <citation type="submission" date="2021-03" db="EMBL/GenBank/DDBJ databases">
        <authorList>
            <person name="Alouane T."/>
            <person name="Langin T."/>
            <person name="Bonhomme L."/>
        </authorList>
    </citation>
    <scope>NUCLEOTIDE SEQUENCE</scope>
    <source>
        <strain evidence="2">MDC_Fg202</strain>
    </source>
</reference>